<dbReference type="AlphaFoldDB" id="A0A9N8V4I5"/>
<comment type="caution">
    <text evidence="1">The sequence shown here is derived from an EMBL/GenBank/DDBJ whole genome shotgun (WGS) entry which is preliminary data.</text>
</comment>
<sequence>MAGYVPTLFYGKAGEDPEEWIRDFRQYYLIHLQMLEPDDNINLANLGAIKGLANNNALCNINANQFRDGALQIKNTVPADNYAIAIPLVPAHIVFNEDWSIAGEQPTDLAPNAPNANAIGNTIAPGIRIEQTTFQLQNRQLV</sequence>
<dbReference type="EMBL" id="CAJVPV010000039">
    <property type="protein sequence ID" value="CAG8439545.1"/>
    <property type="molecule type" value="Genomic_DNA"/>
</dbReference>
<reference evidence="1" key="1">
    <citation type="submission" date="2021-06" db="EMBL/GenBank/DDBJ databases">
        <authorList>
            <person name="Kallberg Y."/>
            <person name="Tangrot J."/>
            <person name="Rosling A."/>
        </authorList>
    </citation>
    <scope>NUCLEOTIDE SEQUENCE</scope>
    <source>
        <strain evidence="1">CL551</strain>
    </source>
</reference>
<gene>
    <name evidence="1" type="ORF">AMORRO_LOCUS173</name>
</gene>
<name>A0A9N8V4I5_9GLOM</name>
<accession>A0A9N8V4I5</accession>
<evidence type="ECO:0000313" key="1">
    <source>
        <dbReference type="EMBL" id="CAG8439545.1"/>
    </source>
</evidence>
<keyword evidence="2" id="KW-1185">Reference proteome</keyword>
<evidence type="ECO:0000313" key="2">
    <source>
        <dbReference type="Proteomes" id="UP000789342"/>
    </source>
</evidence>
<proteinExistence type="predicted"/>
<dbReference type="OrthoDB" id="2444320at2759"/>
<organism evidence="1 2">
    <name type="scientific">Acaulospora morrowiae</name>
    <dbReference type="NCBI Taxonomy" id="94023"/>
    <lineage>
        <taxon>Eukaryota</taxon>
        <taxon>Fungi</taxon>
        <taxon>Fungi incertae sedis</taxon>
        <taxon>Mucoromycota</taxon>
        <taxon>Glomeromycotina</taxon>
        <taxon>Glomeromycetes</taxon>
        <taxon>Diversisporales</taxon>
        <taxon>Acaulosporaceae</taxon>
        <taxon>Acaulospora</taxon>
    </lineage>
</organism>
<protein>
    <submittedName>
        <fullName evidence="1">10941_t:CDS:1</fullName>
    </submittedName>
</protein>
<dbReference type="Proteomes" id="UP000789342">
    <property type="component" value="Unassembled WGS sequence"/>
</dbReference>